<dbReference type="Proteomes" id="UP000077202">
    <property type="component" value="Unassembled WGS sequence"/>
</dbReference>
<proteinExistence type="predicted"/>
<protein>
    <submittedName>
        <fullName evidence="2">Uncharacterized protein</fullName>
    </submittedName>
</protein>
<gene>
    <name evidence="2" type="ORF">AXG93_1384s1020</name>
</gene>
<name>A0A176VT04_MARPO</name>
<evidence type="ECO:0000313" key="3">
    <source>
        <dbReference type="Proteomes" id="UP000077202"/>
    </source>
</evidence>
<feature type="compositionally biased region" description="Basic and acidic residues" evidence="1">
    <location>
        <begin position="50"/>
        <end position="64"/>
    </location>
</feature>
<keyword evidence="3" id="KW-1185">Reference proteome</keyword>
<dbReference type="AlphaFoldDB" id="A0A176VT04"/>
<dbReference type="EMBL" id="LVLJ01002988">
    <property type="protein sequence ID" value="OAE22966.1"/>
    <property type="molecule type" value="Genomic_DNA"/>
</dbReference>
<reference evidence="2" key="1">
    <citation type="submission" date="2016-03" db="EMBL/GenBank/DDBJ databases">
        <title>Mechanisms controlling the formation of the plant cell surface in tip-growing cells are functionally conserved among land plants.</title>
        <authorList>
            <person name="Honkanen S."/>
            <person name="Jones V.A."/>
            <person name="Morieri G."/>
            <person name="Champion C."/>
            <person name="Hetherington A.J."/>
            <person name="Kelly S."/>
            <person name="Saint-Marcoux D."/>
            <person name="Proust H."/>
            <person name="Prescott H."/>
            <person name="Dolan L."/>
        </authorList>
    </citation>
    <scope>NUCLEOTIDE SEQUENCE [LARGE SCALE GENOMIC DNA]</scope>
    <source>
        <tissue evidence="2">Whole gametophyte</tissue>
    </source>
</reference>
<feature type="compositionally biased region" description="Basic and acidic residues" evidence="1">
    <location>
        <begin position="1"/>
        <end position="17"/>
    </location>
</feature>
<comment type="caution">
    <text evidence="2">The sequence shown here is derived from an EMBL/GenBank/DDBJ whole genome shotgun (WGS) entry which is preliminary data.</text>
</comment>
<sequence>MKRQKVAEASEEDRRPEAQMAGTDIEEPLEKDVEPSGERTATLSQGLWPSERKQPSLEKNEFPNKADVLGPKTSEEHAKELTLSEEIPEHVVEQIDKTVVESFEIPSSQVSLEVVRLKSGKDLRSMNQRSWWSHF</sequence>
<accession>A0A176VT04</accession>
<organism evidence="2 3">
    <name type="scientific">Marchantia polymorpha subsp. ruderalis</name>
    <dbReference type="NCBI Taxonomy" id="1480154"/>
    <lineage>
        <taxon>Eukaryota</taxon>
        <taxon>Viridiplantae</taxon>
        <taxon>Streptophyta</taxon>
        <taxon>Embryophyta</taxon>
        <taxon>Marchantiophyta</taxon>
        <taxon>Marchantiopsida</taxon>
        <taxon>Marchantiidae</taxon>
        <taxon>Marchantiales</taxon>
        <taxon>Marchantiaceae</taxon>
        <taxon>Marchantia</taxon>
    </lineage>
</organism>
<feature type="region of interest" description="Disordered" evidence="1">
    <location>
        <begin position="1"/>
        <end position="81"/>
    </location>
</feature>
<feature type="compositionally biased region" description="Basic and acidic residues" evidence="1">
    <location>
        <begin position="28"/>
        <end position="37"/>
    </location>
</feature>
<evidence type="ECO:0000256" key="1">
    <source>
        <dbReference type="SAM" id="MobiDB-lite"/>
    </source>
</evidence>
<evidence type="ECO:0000313" key="2">
    <source>
        <dbReference type="EMBL" id="OAE22966.1"/>
    </source>
</evidence>